<dbReference type="RefSeq" id="WP_150033713.1">
    <property type="nucleotide sequence ID" value="NZ_VWSH01000004.1"/>
</dbReference>
<dbReference type="InterPro" id="IPR001789">
    <property type="entry name" value="Sig_transdc_resp-reg_receiver"/>
</dbReference>
<dbReference type="PANTHER" id="PTHR44591">
    <property type="entry name" value="STRESS RESPONSE REGULATOR PROTEIN 1"/>
    <property type="match status" value="1"/>
</dbReference>
<keyword evidence="5" id="KW-1185">Reference proteome</keyword>
<accession>A0A5M6CB30</accession>
<sequence length="123" mass="13956">MNTSERKIIIFDDDEDIVSVCQYILMEKGWQVYPFADCNDPIAKVESIMPDVILMDNWIPDEGGIITTQKIKSSEHLMHIPVIFFSASGNIKNLAEEAGADAYLSKPFDLDALEKVVRYRLES</sequence>
<organism evidence="4 5">
    <name type="scientific">Taibaiella lutea</name>
    <dbReference type="NCBI Taxonomy" id="2608001"/>
    <lineage>
        <taxon>Bacteria</taxon>
        <taxon>Pseudomonadati</taxon>
        <taxon>Bacteroidota</taxon>
        <taxon>Chitinophagia</taxon>
        <taxon>Chitinophagales</taxon>
        <taxon>Chitinophagaceae</taxon>
        <taxon>Taibaiella</taxon>
    </lineage>
</organism>
<evidence type="ECO:0000313" key="5">
    <source>
        <dbReference type="Proteomes" id="UP000323632"/>
    </source>
</evidence>
<feature type="domain" description="Response regulatory" evidence="3">
    <location>
        <begin position="7"/>
        <end position="121"/>
    </location>
</feature>
<evidence type="ECO:0000256" key="2">
    <source>
        <dbReference type="PROSITE-ProRule" id="PRU00169"/>
    </source>
</evidence>
<dbReference type="SMART" id="SM00448">
    <property type="entry name" value="REC"/>
    <property type="match status" value="1"/>
</dbReference>
<dbReference type="Pfam" id="PF00072">
    <property type="entry name" value="Response_reg"/>
    <property type="match status" value="1"/>
</dbReference>
<dbReference type="InterPro" id="IPR011006">
    <property type="entry name" value="CheY-like_superfamily"/>
</dbReference>
<protein>
    <submittedName>
        <fullName evidence="4">Response regulator</fullName>
    </submittedName>
</protein>
<dbReference type="PANTHER" id="PTHR44591:SF3">
    <property type="entry name" value="RESPONSE REGULATORY DOMAIN-CONTAINING PROTEIN"/>
    <property type="match status" value="1"/>
</dbReference>
<name>A0A5M6CB30_9BACT</name>
<dbReference type="GO" id="GO:0000160">
    <property type="term" value="P:phosphorelay signal transduction system"/>
    <property type="evidence" value="ECO:0007669"/>
    <property type="project" value="InterPro"/>
</dbReference>
<feature type="modified residue" description="4-aspartylphosphate" evidence="2">
    <location>
        <position position="56"/>
    </location>
</feature>
<dbReference type="SUPFAM" id="SSF52172">
    <property type="entry name" value="CheY-like"/>
    <property type="match status" value="1"/>
</dbReference>
<dbReference type="InterPro" id="IPR050595">
    <property type="entry name" value="Bact_response_regulator"/>
</dbReference>
<proteinExistence type="predicted"/>
<dbReference type="EMBL" id="VWSH01000004">
    <property type="protein sequence ID" value="KAA5532211.1"/>
    <property type="molecule type" value="Genomic_DNA"/>
</dbReference>
<reference evidence="4 5" key="1">
    <citation type="submission" date="2019-09" db="EMBL/GenBank/DDBJ databases">
        <title>Genome sequence and assembly of Taibaiella sp.</title>
        <authorList>
            <person name="Chhetri G."/>
        </authorList>
    </citation>
    <scope>NUCLEOTIDE SEQUENCE [LARGE SCALE GENOMIC DNA]</scope>
    <source>
        <strain evidence="4 5">KVB11</strain>
    </source>
</reference>
<evidence type="ECO:0000259" key="3">
    <source>
        <dbReference type="PROSITE" id="PS50110"/>
    </source>
</evidence>
<dbReference type="PROSITE" id="PS50110">
    <property type="entry name" value="RESPONSE_REGULATORY"/>
    <property type="match status" value="1"/>
</dbReference>
<evidence type="ECO:0000256" key="1">
    <source>
        <dbReference type="ARBA" id="ARBA00022553"/>
    </source>
</evidence>
<keyword evidence="1 2" id="KW-0597">Phosphoprotein</keyword>
<dbReference type="Gene3D" id="3.40.50.2300">
    <property type="match status" value="1"/>
</dbReference>
<evidence type="ECO:0000313" key="4">
    <source>
        <dbReference type="EMBL" id="KAA5532211.1"/>
    </source>
</evidence>
<dbReference type="AlphaFoldDB" id="A0A5M6CB30"/>
<gene>
    <name evidence="4" type="ORF">F0919_15535</name>
</gene>
<comment type="caution">
    <text evidence="4">The sequence shown here is derived from an EMBL/GenBank/DDBJ whole genome shotgun (WGS) entry which is preliminary data.</text>
</comment>
<dbReference type="Proteomes" id="UP000323632">
    <property type="component" value="Unassembled WGS sequence"/>
</dbReference>